<dbReference type="AlphaFoldDB" id="A0A3L9MEY2"/>
<dbReference type="PROSITE" id="PS51257">
    <property type="entry name" value="PROKAR_LIPOPROTEIN"/>
    <property type="match status" value="1"/>
</dbReference>
<dbReference type="RefSeq" id="WP_121934507.1">
    <property type="nucleotide sequence ID" value="NZ_RDOJ01000008.1"/>
</dbReference>
<accession>A0A3L9MEY2</accession>
<sequence>MKKLLLLASFVSITFLSFSCSSNKSVYQETTEVVSGEFGSGYFDKHIKGNEYEVAYRGLGMNQKKVFDLSMLRAAEITKQKGYKNFVVLSKVSEANKVKKHDIKTNTLKIAMYNDVPAKYGTSYNAADEYERLSKKYKINK</sequence>
<protein>
    <recommendedName>
        <fullName evidence="4">DUF3568 family protein</fullName>
    </recommendedName>
</protein>
<keyword evidence="1" id="KW-0732">Signal</keyword>
<evidence type="ECO:0000313" key="2">
    <source>
        <dbReference type="EMBL" id="RLZ09824.1"/>
    </source>
</evidence>
<keyword evidence="3" id="KW-1185">Reference proteome</keyword>
<name>A0A3L9MEY2_9FLAO</name>
<dbReference type="OrthoDB" id="7172943at2"/>
<dbReference type="NCBIfam" id="NF047637">
    <property type="entry name" value="lipo_CC0125"/>
    <property type="match status" value="1"/>
</dbReference>
<feature type="chain" id="PRO_5018326580" description="DUF3568 family protein" evidence="1">
    <location>
        <begin position="20"/>
        <end position="141"/>
    </location>
</feature>
<organism evidence="2 3">
    <name type="scientific">Faecalibacter macacae</name>
    <dbReference type="NCBI Taxonomy" id="1859289"/>
    <lineage>
        <taxon>Bacteria</taxon>
        <taxon>Pseudomonadati</taxon>
        <taxon>Bacteroidota</taxon>
        <taxon>Flavobacteriia</taxon>
        <taxon>Flavobacteriales</taxon>
        <taxon>Weeksellaceae</taxon>
        <taxon>Faecalibacter</taxon>
    </lineage>
</organism>
<comment type="caution">
    <text evidence="2">The sequence shown here is derived from an EMBL/GenBank/DDBJ whole genome shotgun (WGS) entry which is preliminary data.</text>
</comment>
<evidence type="ECO:0000256" key="1">
    <source>
        <dbReference type="SAM" id="SignalP"/>
    </source>
</evidence>
<gene>
    <name evidence="2" type="ORF">EAH69_07150</name>
</gene>
<feature type="signal peptide" evidence="1">
    <location>
        <begin position="1"/>
        <end position="19"/>
    </location>
</feature>
<evidence type="ECO:0000313" key="3">
    <source>
        <dbReference type="Proteomes" id="UP000275348"/>
    </source>
</evidence>
<evidence type="ECO:0008006" key="4">
    <source>
        <dbReference type="Google" id="ProtNLM"/>
    </source>
</evidence>
<reference evidence="2 3" key="1">
    <citation type="submission" date="2018-10" db="EMBL/GenBank/DDBJ databases">
        <authorList>
            <person name="Chen X."/>
        </authorList>
    </citation>
    <scope>NUCLEOTIDE SEQUENCE [LARGE SCALE GENOMIC DNA]</scope>
    <source>
        <strain evidence="2 3">YIM 102668</strain>
    </source>
</reference>
<proteinExistence type="predicted"/>
<dbReference type="Proteomes" id="UP000275348">
    <property type="component" value="Unassembled WGS sequence"/>
</dbReference>
<dbReference type="EMBL" id="RDOJ01000008">
    <property type="protein sequence ID" value="RLZ09824.1"/>
    <property type="molecule type" value="Genomic_DNA"/>
</dbReference>